<accession>A0ACC0IFG5</accession>
<reference evidence="1 2" key="1">
    <citation type="journal article" date="2022" name="Plant J.">
        <title>Chromosome-level genome of Camellia lanceoleosa provides a valuable resource for understanding genome evolution and self-incompatibility.</title>
        <authorList>
            <person name="Gong W."/>
            <person name="Xiao S."/>
            <person name="Wang L."/>
            <person name="Liao Z."/>
            <person name="Chang Y."/>
            <person name="Mo W."/>
            <person name="Hu G."/>
            <person name="Li W."/>
            <person name="Zhao G."/>
            <person name="Zhu H."/>
            <person name="Hu X."/>
            <person name="Ji K."/>
            <person name="Xiang X."/>
            <person name="Song Q."/>
            <person name="Yuan D."/>
            <person name="Jin S."/>
            <person name="Zhang L."/>
        </authorList>
    </citation>
    <scope>NUCLEOTIDE SEQUENCE [LARGE SCALE GENOMIC DNA]</scope>
    <source>
        <strain evidence="1">SQ_2022a</strain>
    </source>
</reference>
<comment type="caution">
    <text evidence="1">The sequence shown here is derived from an EMBL/GenBank/DDBJ whole genome shotgun (WGS) entry which is preliminary data.</text>
</comment>
<proteinExistence type="predicted"/>
<name>A0ACC0IFG5_9ERIC</name>
<organism evidence="1 2">
    <name type="scientific">Camellia lanceoleosa</name>
    <dbReference type="NCBI Taxonomy" id="1840588"/>
    <lineage>
        <taxon>Eukaryota</taxon>
        <taxon>Viridiplantae</taxon>
        <taxon>Streptophyta</taxon>
        <taxon>Embryophyta</taxon>
        <taxon>Tracheophyta</taxon>
        <taxon>Spermatophyta</taxon>
        <taxon>Magnoliopsida</taxon>
        <taxon>eudicotyledons</taxon>
        <taxon>Gunneridae</taxon>
        <taxon>Pentapetalae</taxon>
        <taxon>asterids</taxon>
        <taxon>Ericales</taxon>
        <taxon>Theaceae</taxon>
        <taxon>Camellia</taxon>
    </lineage>
</organism>
<keyword evidence="1" id="KW-0808">Transferase</keyword>
<protein>
    <submittedName>
        <fullName evidence="1">CBL-interacting protein kinase 9</fullName>
    </submittedName>
</protein>
<keyword evidence="2" id="KW-1185">Reference proteome</keyword>
<gene>
    <name evidence="1" type="ORF">LOK49_LG03G02287</name>
</gene>
<dbReference type="EMBL" id="CM045763">
    <property type="protein sequence ID" value="KAI8024220.1"/>
    <property type="molecule type" value="Genomic_DNA"/>
</dbReference>
<evidence type="ECO:0000313" key="1">
    <source>
        <dbReference type="EMBL" id="KAI8024220.1"/>
    </source>
</evidence>
<evidence type="ECO:0000313" key="2">
    <source>
        <dbReference type="Proteomes" id="UP001060215"/>
    </source>
</evidence>
<keyword evidence="1" id="KW-0418">Kinase</keyword>
<sequence>MCLMLVDVDMLSMCFPLQLSVVVQQSHLQPENLLLDSFGVLKVSDFGLSAFSQQVRRITIPQILENGWCKKSYKPPQFEQGENVNLDDIDVVFNDTEV</sequence>
<dbReference type="Proteomes" id="UP001060215">
    <property type="component" value="Chromosome 6"/>
</dbReference>